<dbReference type="WBParaSite" id="ALUE_0001363901-mRNA-1">
    <property type="protein sequence ID" value="ALUE_0001363901-mRNA-1"/>
    <property type="gene ID" value="ALUE_0001363901"/>
</dbReference>
<accession>A0A0M3I8G8</accession>
<proteinExistence type="predicted"/>
<reference evidence="2" key="1">
    <citation type="submission" date="2017-02" db="UniProtKB">
        <authorList>
            <consortium name="WormBaseParasite"/>
        </authorList>
    </citation>
    <scope>IDENTIFICATION</scope>
</reference>
<organism evidence="1 2">
    <name type="scientific">Ascaris lumbricoides</name>
    <name type="common">Giant roundworm</name>
    <dbReference type="NCBI Taxonomy" id="6252"/>
    <lineage>
        <taxon>Eukaryota</taxon>
        <taxon>Metazoa</taxon>
        <taxon>Ecdysozoa</taxon>
        <taxon>Nematoda</taxon>
        <taxon>Chromadorea</taxon>
        <taxon>Rhabditida</taxon>
        <taxon>Spirurina</taxon>
        <taxon>Ascaridomorpha</taxon>
        <taxon>Ascaridoidea</taxon>
        <taxon>Ascarididae</taxon>
        <taxon>Ascaris</taxon>
    </lineage>
</organism>
<protein>
    <submittedName>
        <fullName evidence="2">DUF3343 domain-containing protein</fullName>
    </submittedName>
</protein>
<name>A0A0M3I8G8_ASCLU</name>
<evidence type="ECO:0000313" key="1">
    <source>
        <dbReference type="Proteomes" id="UP000036681"/>
    </source>
</evidence>
<dbReference type="AlphaFoldDB" id="A0A0M3I8G8"/>
<evidence type="ECO:0000313" key="2">
    <source>
        <dbReference type="WBParaSite" id="ALUE_0001363901-mRNA-1"/>
    </source>
</evidence>
<sequence>MGVCSNTGLESLKGKVEALGAHMSALLLEVCRLYLLSQAPPSFSSNVCCPTTPYPPFSEKSLNIGTNRQPLAEPTKCPNSQKLLVFEASELAMFRGALSPILSHYLSQRGFFTLFERPKRNIGGICSDSCYRGTWLRNEAVIAVP</sequence>
<dbReference type="Proteomes" id="UP000036681">
    <property type="component" value="Unplaced"/>
</dbReference>
<keyword evidence="1" id="KW-1185">Reference proteome</keyword>